<dbReference type="Proteomes" id="UP000194432">
    <property type="component" value="Chromosome 1"/>
</dbReference>
<proteinExistence type="predicted"/>
<dbReference type="GeneID" id="98906935"/>
<reference evidence="2 3" key="1">
    <citation type="submission" date="2017-05" db="EMBL/GenBank/DDBJ databases">
        <title>Polyphasic characterization of four soil-derived phenanthrene-degrading Acidovorax strains and proposal of Acidovorax phenanthrenivorans sp. nov.</title>
        <authorList>
            <person name="Singleton D.R."/>
            <person name="Lee J."/>
            <person name="Dickey A.N."/>
            <person name="Stroud A."/>
            <person name="Scholl E.H."/>
            <person name="Wright F.A."/>
            <person name="Aitken M.D."/>
        </authorList>
    </citation>
    <scope>NUCLEOTIDE SEQUENCE [LARGE SCALE GENOMIC DNA]</scope>
    <source>
        <strain evidence="2">NA3</strain>
    </source>
</reference>
<organism evidence="2 3">
    <name type="scientific">Acidovorax carolinensis</name>
    <dbReference type="NCBI Taxonomy" id="553814"/>
    <lineage>
        <taxon>Bacteria</taxon>
        <taxon>Pseudomonadati</taxon>
        <taxon>Pseudomonadota</taxon>
        <taxon>Betaproteobacteria</taxon>
        <taxon>Burkholderiales</taxon>
        <taxon>Comamonadaceae</taxon>
        <taxon>Acidovorax</taxon>
    </lineage>
</organism>
<dbReference type="AlphaFoldDB" id="A0A240U2U5"/>
<dbReference type="EMBL" id="CP021361">
    <property type="protein sequence ID" value="ART52142.1"/>
    <property type="molecule type" value="Genomic_DNA"/>
</dbReference>
<evidence type="ECO:0000313" key="3">
    <source>
        <dbReference type="Proteomes" id="UP000194432"/>
    </source>
</evidence>
<evidence type="ECO:0008006" key="4">
    <source>
        <dbReference type="Google" id="ProtNLM"/>
    </source>
</evidence>
<feature type="signal peptide" evidence="1">
    <location>
        <begin position="1"/>
        <end position="29"/>
    </location>
</feature>
<dbReference type="KEGG" id="acin:CBP34_11440"/>
<accession>A0A240U2U5</accession>
<feature type="chain" id="PRO_5012715202" description="DUF4148 domain-containing protein" evidence="1">
    <location>
        <begin position="30"/>
        <end position="155"/>
    </location>
</feature>
<keyword evidence="3" id="KW-1185">Reference proteome</keyword>
<sequence length="155" mass="16432">MTQQRLSLSSMIAAAAAVAALGLPGMASAAYEHPANNETGVIVHPEHFKSEKTRAQVIAETKAAMQQGRLSYGESNYPIGTPTPDAGSGKTRAQVIAETKAAMQQGRLSYGESNYPIGTPTPDAGSGKTRAQVINELQNESPAERNARLRFYSRG</sequence>
<evidence type="ECO:0000256" key="1">
    <source>
        <dbReference type="SAM" id="SignalP"/>
    </source>
</evidence>
<protein>
    <recommendedName>
        <fullName evidence="4">DUF4148 domain-containing protein</fullName>
    </recommendedName>
</protein>
<keyword evidence="1" id="KW-0732">Signal</keyword>
<name>A0A240U2U5_9BURK</name>
<evidence type="ECO:0000313" key="2">
    <source>
        <dbReference type="EMBL" id="ART52142.1"/>
    </source>
</evidence>
<gene>
    <name evidence="2" type="ORF">CBP34_11440</name>
</gene>
<dbReference type="InterPro" id="IPR025421">
    <property type="entry name" value="DUF4148"/>
</dbReference>
<dbReference type="RefSeq" id="WP_088887062.1">
    <property type="nucleotide sequence ID" value="NZ_CP021361.1"/>
</dbReference>
<dbReference type="Pfam" id="PF13663">
    <property type="entry name" value="DUF4148"/>
    <property type="match status" value="2"/>
</dbReference>